<name>A0ABN1WGS8_9PSEU</name>
<evidence type="ECO:0000313" key="3">
    <source>
        <dbReference type="Proteomes" id="UP001500653"/>
    </source>
</evidence>
<feature type="compositionally biased region" description="Pro residues" evidence="1">
    <location>
        <begin position="24"/>
        <end position="34"/>
    </location>
</feature>
<protein>
    <submittedName>
        <fullName evidence="2">Uncharacterized protein</fullName>
    </submittedName>
</protein>
<dbReference type="Proteomes" id="UP001500653">
    <property type="component" value="Unassembled WGS sequence"/>
</dbReference>
<dbReference type="InterPro" id="IPR011010">
    <property type="entry name" value="DNA_brk_join_enz"/>
</dbReference>
<evidence type="ECO:0000256" key="1">
    <source>
        <dbReference type="SAM" id="MobiDB-lite"/>
    </source>
</evidence>
<feature type="region of interest" description="Disordered" evidence="1">
    <location>
        <begin position="15"/>
        <end position="36"/>
    </location>
</feature>
<proteinExistence type="predicted"/>
<keyword evidence="3" id="KW-1185">Reference proteome</keyword>
<accession>A0ABN1WGS8</accession>
<reference evidence="2 3" key="1">
    <citation type="journal article" date="2019" name="Int. J. Syst. Evol. Microbiol.">
        <title>The Global Catalogue of Microorganisms (GCM) 10K type strain sequencing project: providing services to taxonomists for standard genome sequencing and annotation.</title>
        <authorList>
            <consortium name="The Broad Institute Genomics Platform"/>
            <consortium name="The Broad Institute Genome Sequencing Center for Infectious Disease"/>
            <person name="Wu L."/>
            <person name="Ma J."/>
        </authorList>
    </citation>
    <scope>NUCLEOTIDE SEQUENCE [LARGE SCALE GENOMIC DNA]</scope>
    <source>
        <strain evidence="2 3">JCM 13023</strain>
    </source>
</reference>
<dbReference type="EMBL" id="BAAALN010000016">
    <property type="protein sequence ID" value="GAA1249369.1"/>
    <property type="molecule type" value="Genomic_DNA"/>
</dbReference>
<evidence type="ECO:0000313" key="2">
    <source>
        <dbReference type="EMBL" id="GAA1249369.1"/>
    </source>
</evidence>
<dbReference type="SUPFAM" id="SSF56349">
    <property type="entry name" value="DNA breaking-rejoining enzymes"/>
    <property type="match status" value="1"/>
</dbReference>
<organism evidence="2 3">
    <name type="scientific">Prauserella halophila</name>
    <dbReference type="NCBI Taxonomy" id="185641"/>
    <lineage>
        <taxon>Bacteria</taxon>
        <taxon>Bacillati</taxon>
        <taxon>Actinomycetota</taxon>
        <taxon>Actinomycetes</taxon>
        <taxon>Pseudonocardiales</taxon>
        <taxon>Pseudonocardiaceae</taxon>
        <taxon>Prauserella</taxon>
    </lineage>
</organism>
<gene>
    <name evidence="2" type="ORF">GCM10009676_39840</name>
</gene>
<comment type="caution">
    <text evidence="2">The sequence shown here is derived from an EMBL/GenBank/DDBJ whole genome shotgun (WGS) entry which is preliminary data.</text>
</comment>
<sequence length="103" mass="11501">MLNAAVRWEWIDSSPAKVAQRPRQPAPRPDPPSPDEAAKLVEKAFELDEEWGTLVWLVMRGGVRSILLPVPPLLESPGLPRYWLPLSRNGFAMPPTTSLNAHL</sequence>